<dbReference type="Proteomes" id="UP001050691">
    <property type="component" value="Unassembled WGS sequence"/>
</dbReference>
<dbReference type="AlphaFoldDB" id="A0AAV5A610"/>
<evidence type="ECO:0000313" key="1">
    <source>
        <dbReference type="EMBL" id="GJJ09720.1"/>
    </source>
</evidence>
<gene>
    <name evidence="1" type="ORF">Clacol_003944</name>
</gene>
<name>A0AAV5A610_9AGAM</name>
<organism evidence="1 2">
    <name type="scientific">Clathrus columnatus</name>
    <dbReference type="NCBI Taxonomy" id="1419009"/>
    <lineage>
        <taxon>Eukaryota</taxon>
        <taxon>Fungi</taxon>
        <taxon>Dikarya</taxon>
        <taxon>Basidiomycota</taxon>
        <taxon>Agaricomycotina</taxon>
        <taxon>Agaricomycetes</taxon>
        <taxon>Phallomycetidae</taxon>
        <taxon>Phallales</taxon>
        <taxon>Clathraceae</taxon>
        <taxon>Clathrus</taxon>
    </lineage>
</organism>
<proteinExistence type="predicted"/>
<evidence type="ECO:0008006" key="3">
    <source>
        <dbReference type="Google" id="ProtNLM"/>
    </source>
</evidence>
<reference evidence="1" key="1">
    <citation type="submission" date="2021-10" db="EMBL/GenBank/DDBJ databases">
        <title>De novo Genome Assembly of Clathrus columnatus (Basidiomycota, Fungi) Using Illumina and Nanopore Sequence Data.</title>
        <authorList>
            <person name="Ogiso-Tanaka E."/>
            <person name="Itagaki H."/>
            <person name="Hosoya T."/>
            <person name="Hosaka K."/>
        </authorList>
    </citation>
    <scope>NUCLEOTIDE SEQUENCE</scope>
    <source>
        <strain evidence="1">MO-923</strain>
    </source>
</reference>
<evidence type="ECO:0000313" key="2">
    <source>
        <dbReference type="Proteomes" id="UP001050691"/>
    </source>
</evidence>
<protein>
    <recommendedName>
        <fullName evidence="3">F-box domain-containing protein</fullName>
    </recommendedName>
</protein>
<accession>A0AAV5A610</accession>
<dbReference type="EMBL" id="BPWL01000004">
    <property type="protein sequence ID" value="GJJ09720.1"/>
    <property type="molecule type" value="Genomic_DNA"/>
</dbReference>
<sequence>MTLPRTLIQNLLSSEESGTAQLWPEFIDDPKDLLAFALTSRIFYSEIVPKHIDYRRISCRKSSETVWKHLSESPYTRHVRYLNLMDNCYHPRIIPRAVCGDVGVDQHAVDRHVGRMDFNLNAFIQALSKMTNLKVLKFSIDGRPSAKTICTISRALEEAGCQLEELETQFRLHSIIKRYIKRSGAIIKDSQDCLLFCKHWLSLKKCIITSINGNGRTLSDRDSDLSLQMLLNASNLTHMCTNFVSSTILSASWPNLEHLTIYSNHALQGDQIELEYIIHLRSFFIRHSKLITLSTRNIIIPGWTIEADDFLPNLISLGLVFPLTVNPDISLGRVITSNMAARLTHLDMSDLLLSFLKKARNHLSQCRLMLLPRGRTRTIDDTKTTPNITKLHIVFGHHQIPQPKQALNIGFGGFAVNAQRPLTANEFQMSEGAFWTFR</sequence>
<keyword evidence="2" id="KW-1185">Reference proteome</keyword>
<comment type="caution">
    <text evidence="1">The sequence shown here is derived from an EMBL/GenBank/DDBJ whole genome shotgun (WGS) entry which is preliminary data.</text>
</comment>